<evidence type="ECO:0000313" key="1">
    <source>
        <dbReference type="EMBL" id="KHG12267.1"/>
    </source>
</evidence>
<reference evidence="2" key="1">
    <citation type="submission" date="2014-09" db="EMBL/GenBank/DDBJ databases">
        <authorList>
            <person name="Mudge J."/>
            <person name="Ramaraj T."/>
            <person name="Lindquist I.E."/>
            <person name="Bharti A.K."/>
            <person name="Sundararajan A."/>
            <person name="Cameron C.T."/>
            <person name="Woodward J.E."/>
            <person name="May G.D."/>
            <person name="Brubaker C."/>
            <person name="Broadhvest J."/>
            <person name="Wilkins T.A."/>
        </authorList>
    </citation>
    <scope>NUCLEOTIDE SEQUENCE</scope>
    <source>
        <strain evidence="2">cv. AKA8401</strain>
    </source>
</reference>
<name>A0A0B0NHZ7_GOSAR</name>
<gene>
    <name evidence="1" type="ORF">F383_17691</name>
</gene>
<proteinExistence type="predicted"/>
<dbReference type="AlphaFoldDB" id="A0A0B0NHZ7"/>
<accession>A0A0B0NHZ7</accession>
<dbReference type="Proteomes" id="UP000032142">
    <property type="component" value="Unassembled WGS sequence"/>
</dbReference>
<keyword evidence="2" id="KW-1185">Reference proteome</keyword>
<protein>
    <submittedName>
        <fullName evidence="1">Uncharacterized protein</fullName>
    </submittedName>
</protein>
<organism evidence="1 2">
    <name type="scientific">Gossypium arboreum</name>
    <name type="common">Tree cotton</name>
    <name type="synonym">Gossypium nanking</name>
    <dbReference type="NCBI Taxonomy" id="29729"/>
    <lineage>
        <taxon>Eukaryota</taxon>
        <taxon>Viridiplantae</taxon>
        <taxon>Streptophyta</taxon>
        <taxon>Embryophyta</taxon>
        <taxon>Tracheophyta</taxon>
        <taxon>Spermatophyta</taxon>
        <taxon>Magnoliopsida</taxon>
        <taxon>eudicotyledons</taxon>
        <taxon>Gunneridae</taxon>
        <taxon>Pentapetalae</taxon>
        <taxon>rosids</taxon>
        <taxon>malvids</taxon>
        <taxon>Malvales</taxon>
        <taxon>Malvaceae</taxon>
        <taxon>Malvoideae</taxon>
        <taxon>Gossypium</taxon>
    </lineage>
</organism>
<evidence type="ECO:0000313" key="2">
    <source>
        <dbReference type="Proteomes" id="UP000032142"/>
    </source>
</evidence>
<dbReference type="EMBL" id="KN397354">
    <property type="protein sequence ID" value="KHG12267.1"/>
    <property type="molecule type" value="Genomic_DNA"/>
</dbReference>
<sequence length="50" mass="5629">MEQAQYTTVVEQIEDGESYLHVLAMEQIVATSLISLKYQESRLAILVLSS</sequence>